<dbReference type="PROSITE" id="PS50846">
    <property type="entry name" value="HMA_2"/>
    <property type="match status" value="1"/>
</dbReference>
<dbReference type="SFLD" id="SFLDF00027">
    <property type="entry name" value="p-type_atpase"/>
    <property type="match status" value="1"/>
</dbReference>
<evidence type="ECO:0000256" key="2">
    <source>
        <dbReference type="ARBA" id="ARBA00022692"/>
    </source>
</evidence>
<sequence>MGADCCREKHNSPGSNSSLSSPGLNSAQDKSVDKPETANQCLNQLARAICADDDGHIHPSEEHIDGSEPKQTNKSVAEGHKSDDDCTCCGSESTECASLHDHNEVAEDTGHHAGHSHGSAHHGHGGNGATSFPKQACEEHISIAKIRQRDALAAFGCVCRAMLARGWNSCCTTQSDKPRVRARKSIDSCCSSSTCGGKTRKIKKRPASINTSCADSCCGDKSSIAEVDRASIGEKSCCGDSDCGKSTKDKHIHALDVAELGTADPTSPPAHAVLAVKGMTCTGCENKLIRTLRAIPAITNVKTSLVLSRAEFDYRGDDDDLVKLIQIIEKRTGFSTEQTTDTSARALELNVEAGSVDKLLALPYPEGATQLIRVDKRTVRVIHDSQVVGSRDIMKHYSQFSPTLAPEPRDPALTAGAKHIRQLAIRSIVSSLLTIPVLVMTWAPLPDHPKAYAITSLVLASIVQTMIAGPFYSAAFKSLFFSRIVETDMLIVLSTTTAYVYSVVAFAYEFRGTPLSTGEFFETSTLLVTLIMVGQLISAFARQRAIEAISLRSLQQTNATLVLPDGKLEEIDARLLQYGDTFLVPPDSSIITDGTVVSGRSEVDESMMTGESLPVEKKSGSTVIAGTNNGGGTLKVRLTRLPGENTISDIANMVDDARFSRARIQETVDLVCGYFVPVVLILAILTFVIWIAIGIKVRKQSTGEAVVSAITYAIAVLAVSCPCAIGLAVPMVILVASGVAANKLGLIFKSAVTIEQAKNINHVVFDKTGTLTMGKLAVVQADFPEIAEVPIDVRSTILGLLSSNKHPISRSIATYLTSRGVEPSKDVEKVEMITGKGVQATVNGDLIQGGNPKWLNLESHALVEPLLSSGYSVFCVTLKAHLIGVFGLSDTIRPETAAVVSRLRERNIHVSILSGDHKQAVQHIAKSLDIPMERARSGCLPADKQEYIRSLCKCGEKVLFCGDGTNDAIALAQADIGVHMQSTASTSSGVAASTAADVVLIHPTLTGILALLELSEAVNKRIVANFVWSGVYNLIAILLAAGAFVNVRIAPAYAGLGEMVSVVPVVLVALQLKWFKSKV</sequence>
<feature type="transmembrane region" description="Helical" evidence="7">
    <location>
        <begin position="520"/>
        <end position="541"/>
    </location>
</feature>
<reference evidence="10" key="1">
    <citation type="submission" date="2022-07" db="EMBL/GenBank/DDBJ databases">
        <title>Genome Sequence of Physisporinus lineatus.</title>
        <authorList>
            <person name="Buettner E."/>
        </authorList>
    </citation>
    <scope>NUCLEOTIDE SEQUENCE</scope>
    <source>
        <strain evidence="10">VT162</strain>
    </source>
</reference>
<keyword evidence="7" id="KW-0067">ATP-binding</keyword>
<feature type="transmembrane region" description="Helical" evidence="7">
    <location>
        <begin position="1022"/>
        <end position="1044"/>
    </location>
</feature>
<dbReference type="FunFam" id="2.70.150.10:FF:000002">
    <property type="entry name" value="Copper-transporting ATPase 1, putative"/>
    <property type="match status" value="1"/>
</dbReference>
<dbReference type="InterPro" id="IPR044492">
    <property type="entry name" value="P_typ_ATPase_HD_dom"/>
</dbReference>
<dbReference type="Proteomes" id="UP001212997">
    <property type="component" value="Unassembled WGS sequence"/>
</dbReference>
<dbReference type="Pfam" id="PF00403">
    <property type="entry name" value="HMA"/>
    <property type="match status" value="1"/>
</dbReference>
<dbReference type="GO" id="GO:0005524">
    <property type="term" value="F:ATP binding"/>
    <property type="evidence" value="ECO:0007669"/>
    <property type="project" value="UniProtKB-UniRule"/>
</dbReference>
<dbReference type="Pfam" id="PF24534">
    <property type="entry name" value="HMA_PCA1"/>
    <property type="match status" value="1"/>
</dbReference>
<keyword evidence="5 7" id="KW-1133">Transmembrane helix</keyword>
<dbReference type="InterPro" id="IPR023298">
    <property type="entry name" value="ATPase_P-typ_TM_dom_sf"/>
</dbReference>
<feature type="transmembrane region" description="Helical" evidence="7">
    <location>
        <begin position="451"/>
        <end position="475"/>
    </location>
</feature>
<dbReference type="GO" id="GO:0046872">
    <property type="term" value="F:metal ion binding"/>
    <property type="evidence" value="ECO:0007669"/>
    <property type="project" value="UniProtKB-KW"/>
</dbReference>
<dbReference type="InterPro" id="IPR018303">
    <property type="entry name" value="ATPase_P-typ_P_site"/>
</dbReference>
<organism evidence="10 11">
    <name type="scientific">Meripilus lineatus</name>
    <dbReference type="NCBI Taxonomy" id="2056292"/>
    <lineage>
        <taxon>Eukaryota</taxon>
        <taxon>Fungi</taxon>
        <taxon>Dikarya</taxon>
        <taxon>Basidiomycota</taxon>
        <taxon>Agaricomycotina</taxon>
        <taxon>Agaricomycetes</taxon>
        <taxon>Polyporales</taxon>
        <taxon>Meripilaceae</taxon>
        <taxon>Meripilus</taxon>
    </lineage>
</organism>
<comment type="subcellular location">
    <subcellularLocation>
        <location evidence="1 7">Membrane</location>
    </subcellularLocation>
</comment>
<dbReference type="Pfam" id="PF00122">
    <property type="entry name" value="E1-E2_ATPase"/>
    <property type="match status" value="1"/>
</dbReference>
<feature type="transmembrane region" description="Helical" evidence="7">
    <location>
        <begin position="713"/>
        <end position="740"/>
    </location>
</feature>
<dbReference type="AlphaFoldDB" id="A0AAD5YDL7"/>
<dbReference type="InterPro" id="IPR056236">
    <property type="entry name" value="HMA_PCA1"/>
</dbReference>
<keyword evidence="6 7" id="KW-0472">Membrane</keyword>
<evidence type="ECO:0000313" key="11">
    <source>
        <dbReference type="Proteomes" id="UP001212997"/>
    </source>
</evidence>
<keyword evidence="2 7" id="KW-0812">Transmembrane</keyword>
<dbReference type="CDD" id="cd00371">
    <property type="entry name" value="HMA"/>
    <property type="match status" value="1"/>
</dbReference>
<dbReference type="SFLD" id="SFLDG00002">
    <property type="entry name" value="C1.7:_P-type_atpase_like"/>
    <property type="match status" value="1"/>
</dbReference>
<dbReference type="Pfam" id="PF00702">
    <property type="entry name" value="Hydrolase"/>
    <property type="match status" value="1"/>
</dbReference>
<keyword evidence="11" id="KW-1185">Reference proteome</keyword>
<dbReference type="InterPro" id="IPR023299">
    <property type="entry name" value="ATPase_P-typ_cyto_dom_N"/>
</dbReference>
<feature type="region of interest" description="Disordered" evidence="8">
    <location>
        <begin position="108"/>
        <end position="131"/>
    </location>
</feature>
<dbReference type="GO" id="GO:0019829">
    <property type="term" value="F:ATPase-coupled monoatomic cation transmembrane transporter activity"/>
    <property type="evidence" value="ECO:0007669"/>
    <property type="project" value="InterPro"/>
</dbReference>
<dbReference type="InterPro" id="IPR027256">
    <property type="entry name" value="P-typ_ATPase_IB"/>
</dbReference>
<accession>A0AAD5YDL7</accession>
<dbReference type="SUPFAM" id="SSF81653">
    <property type="entry name" value="Calcium ATPase, transduction domain A"/>
    <property type="match status" value="1"/>
</dbReference>
<dbReference type="InterPro" id="IPR006121">
    <property type="entry name" value="HMA_dom"/>
</dbReference>
<feature type="transmembrane region" description="Helical" evidence="7">
    <location>
        <begin position="487"/>
        <end position="508"/>
    </location>
</feature>
<feature type="region of interest" description="Disordered" evidence="8">
    <location>
        <begin position="55"/>
        <end position="78"/>
    </location>
</feature>
<feature type="compositionally biased region" description="Basic residues" evidence="8">
    <location>
        <begin position="112"/>
        <end position="124"/>
    </location>
</feature>
<dbReference type="InterPro" id="IPR036163">
    <property type="entry name" value="HMA_dom_sf"/>
</dbReference>
<feature type="region of interest" description="Disordered" evidence="8">
    <location>
        <begin position="1"/>
        <end position="38"/>
    </location>
</feature>
<evidence type="ECO:0000313" key="10">
    <source>
        <dbReference type="EMBL" id="KAJ3482835.1"/>
    </source>
</evidence>
<dbReference type="Gene3D" id="3.40.1110.10">
    <property type="entry name" value="Calcium-transporting ATPase, cytoplasmic domain N"/>
    <property type="match status" value="1"/>
</dbReference>
<dbReference type="NCBIfam" id="TIGR01494">
    <property type="entry name" value="ATPase_P-type"/>
    <property type="match status" value="1"/>
</dbReference>
<dbReference type="PRINTS" id="PR00119">
    <property type="entry name" value="CATATPASE"/>
</dbReference>
<protein>
    <recommendedName>
        <fullName evidence="9">HMA domain-containing protein</fullName>
    </recommendedName>
</protein>
<evidence type="ECO:0000256" key="8">
    <source>
        <dbReference type="SAM" id="MobiDB-lite"/>
    </source>
</evidence>
<dbReference type="InterPro" id="IPR059000">
    <property type="entry name" value="ATPase_P-type_domA"/>
</dbReference>
<dbReference type="EMBL" id="JANAWD010000254">
    <property type="protein sequence ID" value="KAJ3482835.1"/>
    <property type="molecule type" value="Genomic_DNA"/>
</dbReference>
<feature type="compositionally biased region" description="Basic and acidic residues" evidence="8">
    <location>
        <begin position="55"/>
        <end position="68"/>
    </location>
</feature>
<dbReference type="NCBIfam" id="TIGR01511">
    <property type="entry name" value="ATPase-IB1_Cu"/>
    <property type="match status" value="1"/>
</dbReference>
<name>A0AAD5YDL7_9APHY</name>
<comment type="caution">
    <text evidence="10">The sequence shown here is derived from an EMBL/GenBank/DDBJ whole genome shotgun (WGS) entry which is preliminary data.</text>
</comment>
<dbReference type="PANTHER" id="PTHR46594">
    <property type="entry name" value="P-TYPE CATION-TRANSPORTING ATPASE"/>
    <property type="match status" value="1"/>
</dbReference>
<feature type="transmembrane region" description="Helical" evidence="7">
    <location>
        <begin position="423"/>
        <end position="445"/>
    </location>
</feature>
<evidence type="ECO:0000256" key="3">
    <source>
        <dbReference type="ARBA" id="ARBA00022723"/>
    </source>
</evidence>
<comment type="similarity">
    <text evidence="7">Belongs to the cation transport ATPase (P-type) (TC 3.A.3) family. Type IB subfamily.</text>
</comment>
<feature type="domain" description="HMA" evidence="9">
    <location>
        <begin position="270"/>
        <end position="337"/>
    </location>
</feature>
<feature type="transmembrane region" description="Helical" evidence="7">
    <location>
        <begin position="668"/>
        <end position="693"/>
    </location>
</feature>
<evidence type="ECO:0000256" key="1">
    <source>
        <dbReference type="ARBA" id="ARBA00004370"/>
    </source>
</evidence>
<dbReference type="NCBIfam" id="TIGR01525">
    <property type="entry name" value="ATPase-IB_hvy"/>
    <property type="match status" value="1"/>
</dbReference>
<dbReference type="InterPro" id="IPR001757">
    <property type="entry name" value="P_typ_ATPase"/>
</dbReference>
<feature type="compositionally biased region" description="Low complexity" evidence="8">
    <location>
        <begin position="12"/>
        <end position="26"/>
    </location>
</feature>
<evidence type="ECO:0000256" key="7">
    <source>
        <dbReference type="RuleBase" id="RU362081"/>
    </source>
</evidence>
<gene>
    <name evidence="10" type="ORF">NLI96_g6713</name>
</gene>
<dbReference type="SFLD" id="SFLDS00003">
    <property type="entry name" value="Haloacid_Dehalogenase"/>
    <property type="match status" value="1"/>
</dbReference>
<dbReference type="SUPFAM" id="SSF56784">
    <property type="entry name" value="HAD-like"/>
    <property type="match status" value="1"/>
</dbReference>
<dbReference type="SUPFAM" id="SSF81665">
    <property type="entry name" value="Calcium ATPase, transmembrane domain M"/>
    <property type="match status" value="1"/>
</dbReference>
<dbReference type="PRINTS" id="PR00943">
    <property type="entry name" value="CUATPASE"/>
</dbReference>
<evidence type="ECO:0000259" key="9">
    <source>
        <dbReference type="PROSITE" id="PS50846"/>
    </source>
</evidence>
<proteinExistence type="inferred from homology"/>
<dbReference type="InterPro" id="IPR008250">
    <property type="entry name" value="ATPase_P-typ_transduc_dom_A_sf"/>
</dbReference>
<dbReference type="InterPro" id="IPR036412">
    <property type="entry name" value="HAD-like_sf"/>
</dbReference>
<feature type="transmembrane region" description="Helical" evidence="7">
    <location>
        <begin position="1050"/>
        <end position="1070"/>
    </location>
</feature>
<keyword evidence="4" id="KW-1278">Translocase</keyword>
<dbReference type="SUPFAM" id="SSF55008">
    <property type="entry name" value="HMA, heavy metal-associated domain"/>
    <property type="match status" value="1"/>
</dbReference>
<keyword evidence="3 7" id="KW-0479">Metal-binding</keyword>
<dbReference type="Gene3D" id="3.30.70.100">
    <property type="match status" value="1"/>
</dbReference>
<evidence type="ECO:0000256" key="4">
    <source>
        <dbReference type="ARBA" id="ARBA00022967"/>
    </source>
</evidence>
<dbReference type="InterPro" id="IPR023214">
    <property type="entry name" value="HAD_sf"/>
</dbReference>
<keyword evidence="7" id="KW-0547">Nucleotide-binding</keyword>
<dbReference type="Gene3D" id="2.70.150.10">
    <property type="entry name" value="Calcium-transporting ATPase, cytoplasmic transduction domain A"/>
    <property type="match status" value="1"/>
</dbReference>
<dbReference type="PROSITE" id="PS00154">
    <property type="entry name" value="ATPASE_E1_E2"/>
    <property type="match status" value="1"/>
</dbReference>
<evidence type="ECO:0000256" key="5">
    <source>
        <dbReference type="ARBA" id="ARBA00022989"/>
    </source>
</evidence>
<dbReference type="GO" id="GO:0016020">
    <property type="term" value="C:membrane"/>
    <property type="evidence" value="ECO:0007669"/>
    <property type="project" value="UniProtKB-SubCell"/>
</dbReference>
<evidence type="ECO:0000256" key="6">
    <source>
        <dbReference type="ARBA" id="ARBA00023136"/>
    </source>
</evidence>
<dbReference type="GO" id="GO:0016887">
    <property type="term" value="F:ATP hydrolysis activity"/>
    <property type="evidence" value="ECO:0007669"/>
    <property type="project" value="InterPro"/>
</dbReference>
<dbReference type="PANTHER" id="PTHR46594:SF4">
    <property type="entry name" value="P-TYPE CATION-TRANSPORTING ATPASE"/>
    <property type="match status" value="1"/>
</dbReference>
<feature type="compositionally biased region" description="Basic and acidic residues" evidence="8">
    <location>
        <begin position="1"/>
        <end position="11"/>
    </location>
</feature>
<dbReference type="Gene3D" id="3.40.50.1000">
    <property type="entry name" value="HAD superfamily/HAD-like"/>
    <property type="match status" value="1"/>
</dbReference>